<sequence>MVPTIIKEKKSRIFKDFFKKIQGLFKENSRTSYRKFLTIKLQIIDICIEL</sequence>
<name>A0AAV2BY46_9ARAC</name>
<feature type="non-terminal residue" evidence="1">
    <location>
        <position position="50"/>
    </location>
</feature>
<reference evidence="1 2" key="1">
    <citation type="submission" date="2024-04" db="EMBL/GenBank/DDBJ databases">
        <authorList>
            <person name="Rising A."/>
            <person name="Reimegard J."/>
            <person name="Sonavane S."/>
            <person name="Akerstrom W."/>
            <person name="Nylinder S."/>
            <person name="Hedman E."/>
            <person name="Kallberg Y."/>
        </authorList>
    </citation>
    <scope>NUCLEOTIDE SEQUENCE [LARGE SCALE GENOMIC DNA]</scope>
</reference>
<gene>
    <name evidence="1" type="ORF">LARSCL_LOCUS22077</name>
</gene>
<proteinExistence type="predicted"/>
<organism evidence="1 2">
    <name type="scientific">Larinioides sclopetarius</name>
    <dbReference type="NCBI Taxonomy" id="280406"/>
    <lineage>
        <taxon>Eukaryota</taxon>
        <taxon>Metazoa</taxon>
        <taxon>Ecdysozoa</taxon>
        <taxon>Arthropoda</taxon>
        <taxon>Chelicerata</taxon>
        <taxon>Arachnida</taxon>
        <taxon>Araneae</taxon>
        <taxon>Araneomorphae</taxon>
        <taxon>Entelegynae</taxon>
        <taxon>Araneoidea</taxon>
        <taxon>Araneidae</taxon>
        <taxon>Larinioides</taxon>
    </lineage>
</organism>
<accession>A0AAV2BY46</accession>
<keyword evidence="2" id="KW-1185">Reference proteome</keyword>
<protein>
    <submittedName>
        <fullName evidence="1">Uncharacterized protein</fullName>
    </submittedName>
</protein>
<evidence type="ECO:0000313" key="2">
    <source>
        <dbReference type="Proteomes" id="UP001497382"/>
    </source>
</evidence>
<comment type="caution">
    <text evidence="1">The sequence shown here is derived from an EMBL/GenBank/DDBJ whole genome shotgun (WGS) entry which is preliminary data.</text>
</comment>
<evidence type="ECO:0000313" key="1">
    <source>
        <dbReference type="EMBL" id="CAL1300705.1"/>
    </source>
</evidence>
<dbReference type="EMBL" id="CAXIEN010000572">
    <property type="protein sequence ID" value="CAL1300705.1"/>
    <property type="molecule type" value="Genomic_DNA"/>
</dbReference>
<dbReference type="AlphaFoldDB" id="A0AAV2BY46"/>
<dbReference type="Proteomes" id="UP001497382">
    <property type="component" value="Unassembled WGS sequence"/>
</dbReference>